<feature type="compositionally biased region" description="Basic residues" evidence="3">
    <location>
        <begin position="188"/>
        <end position="214"/>
    </location>
</feature>
<dbReference type="CDD" id="cd00054">
    <property type="entry name" value="EGF_CA"/>
    <property type="match status" value="2"/>
</dbReference>
<feature type="region of interest" description="Disordered" evidence="3">
    <location>
        <begin position="125"/>
        <end position="158"/>
    </location>
</feature>
<reference evidence="9" key="1">
    <citation type="submission" date="2012-12" db="EMBL/GenBank/DDBJ databases">
        <authorList>
            <person name="Hellsten U."/>
            <person name="Grimwood J."/>
            <person name="Chapman J.A."/>
            <person name="Shapiro H."/>
            <person name="Aerts A."/>
            <person name="Otillar R.P."/>
            <person name="Terry A.Y."/>
            <person name="Boore J.L."/>
            <person name="Simakov O."/>
            <person name="Marletaz F."/>
            <person name="Cho S.-J."/>
            <person name="Edsinger-Gonzales E."/>
            <person name="Havlak P."/>
            <person name="Kuo D.-H."/>
            <person name="Larsson T."/>
            <person name="Lv J."/>
            <person name="Arendt D."/>
            <person name="Savage R."/>
            <person name="Osoegawa K."/>
            <person name="de Jong P."/>
            <person name="Lindberg D.R."/>
            <person name="Seaver E.C."/>
            <person name="Weisblat D.A."/>
            <person name="Putnam N.H."/>
            <person name="Grigoriev I.V."/>
            <person name="Rokhsar D.S."/>
        </authorList>
    </citation>
    <scope>NUCLEOTIDE SEQUENCE</scope>
    <source>
        <strain evidence="9">I ESC-2004</strain>
    </source>
</reference>
<proteinExistence type="predicted"/>
<feature type="chain" id="PRO_5008788039" description="EGF-like domain-containing protein" evidence="4">
    <location>
        <begin position="23"/>
        <end position="589"/>
    </location>
</feature>
<dbReference type="Gene3D" id="2.60.120.200">
    <property type="match status" value="2"/>
</dbReference>
<evidence type="ECO:0000313" key="8">
    <source>
        <dbReference type="EnsemblMetazoa" id="CapteP192296"/>
    </source>
</evidence>
<dbReference type="InterPro" id="IPR000742">
    <property type="entry name" value="EGF"/>
</dbReference>
<feature type="region of interest" description="Disordered" evidence="3">
    <location>
        <begin position="86"/>
        <end position="111"/>
    </location>
</feature>
<evidence type="ECO:0000313" key="9">
    <source>
        <dbReference type="Proteomes" id="UP000014760"/>
    </source>
</evidence>
<feature type="region of interest" description="Disordered" evidence="3">
    <location>
        <begin position="173"/>
        <end position="226"/>
    </location>
</feature>
<reference evidence="7 9" key="2">
    <citation type="journal article" date="2013" name="Nature">
        <title>Insights into bilaterian evolution from three spiralian genomes.</title>
        <authorList>
            <person name="Simakov O."/>
            <person name="Marletaz F."/>
            <person name="Cho S.J."/>
            <person name="Edsinger-Gonzales E."/>
            <person name="Havlak P."/>
            <person name="Hellsten U."/>
            <person name="Kuo D.H."/>
            <person name="Larsson T."/>
            <person name="Lv J."/>
            <person name="Arendt D."/>
            <person name="Savage R."/>
            <person name="Osoegawa K."/>
            <person name="de Jong P."/>
            <person name="Grimwood J."/>
            <person name="Chapman J.A."/>
            <person name="Shapiro H."/>
            <person name="Aerts A."/>
            <person name="Otillar R.P."/>
            <person name="Terry A.Y."/>
            <person name="Boore J.L."/>
            <person name="Grigoriev I.V."/>
            <person name="Lindberg D.R."/>
            <person name="Seaver E.C."/>
            <person name="Weisblat D.A."/>
            <person name="Putnam N.H."/>
            <person name="Rokhsar D.S."/>
        </authorList>
    </citation>
    <scope>NUCLEOTIDE SEQUENCE</scope>
    <source>
        <strain evidence="7 9">I ESC-2004</strain>
    </source>
</reference>
<feature type="domain" description="Laminin G" evidence="5">
    <location>
        <begin position="514"/>
        <end position="589"/>
    </location>
</feature>
<feature type="compositionally biased region" description="Polar residues" evidence="3">
    <location>
        <begin position="132"/>
        <end position="148"/>
    </location>
</feature>
<evidence type="ECO:0000256" key="3">
    <source>
        <dbReference type="SAM" id="MobiDB-lite"/>
    </source>
</evidence>
<feature type="disulfide bond" evidence="2">
    <location>
        <begin position="499"/>
        <end position="508"/>
    </location>
</feature>
<gene>
    <name evidence="7" type="ORF">CAPTEDRAFT_192296</name>
</gene>
<dbReference type="PROSITE" id="PS50025">
    <property type="entry name" value="LAM_G_DOMAIN"/>
    <property type="match status" value="2"/>
</dbReference>
<protein>
    <recommendedName>
        <fullName evidence="10">EGF-like domain-containing protein</fullName>
    </recommendedName>
</protein>
<dbReference type="Pfam" id="PF00054">
    <property type="entry name" value="Laminin_G_1"/>
    <property type="match status" value="2"/>
</dbReference>
<dbReference type="HOGENOM" id="CLU_463522_0_0_1"/>
<dbReference type="SMART" id="SM00282">
    <property type="entry name" value="LamG"/>
    <property type="match status" value="1"/>
</dbReference>
<keyword evidence="2" id="KW-0245">EGF-like domain</keyword>
<organism evidence="7">
    <name type="scientific">Capitella teleta</name>
    <name type="common">Polychaete worm</name>
    <dbReference type="NCBI Taxonomy" id="283909"/>
    <lineage>
        <taxon>Eukaryota</taxon>
        <taxon>Metazoa</taxon>
        <taxon>Spiralia</taxon>
        <taxon>Lophotrochozoa</taxon>
        <taxon>Annelida</taxon>
        <taxon>Polychaeta</taxon>
        <taxon>Sedentaria</taxon>
        <taxon>Scolecida</taxon>
        <taxon>Capitellidae</taxon>
        <taxon>Capitella</taxon>
    </lineage>
</organism>
<dbReference type="Proteomes" id="UP000014760">
    <property type="component" value="Unassembled WGS sequence"/>
</dbReference>
<feature type="disulfide bond" evidence="2">
    <location>
        <begin position="258"/>
        <end position="275"/>
    </location>
</feature>
<dbReference type="PROSITE" id="PS50026">
    <property type="entry name" value="EGF_3"/>
    <property type="match status" value="2"/>
</dbReference>
<keyword evidence="9" id="KW-1185">Reference proteome</keyword>
<dbReference type="EMBL" id="AMQN01008581">
    <property type="status" value="NOT_ANNOTATED_CDS"/>
    <property type="molecule type" value="Genomic_DNA"/>
</dbReference>
<dbReference type="PROSITE" id="PS00022">
    <property type="entry name" value="EGF_1"/>
    <property type="match status" value="2"/>
</dbReference>
<feature type="compositionally biased region" description="Basic and acidic residues" evidence="3">
    <location>
        <begin position="178"/>
        <end position="187"/>
    </location>
</feature>
<evidence type="ECO:0000259" key="6">
    <source>
        <dbReference type="PROSITE" id="PS50026"/>
    </source>
</evidence>
<dbReference type="EnsemblMetazoa" id="CapteT192296">
    <property type="protein sequence ID" value="CapteP192296"/>
    <property type="gene ID" value="CapteG192296"/>
</dbReference>
<dbReference type="PANTHER" id="PTHR15036">
    <property type="entry name" value="PIKACHURIN-LIKE PROTEIN"/>
    <property type="match status" value="1"/>
</dbReference>
<evidence type="ECO:0000256" key="2">
    <source>
        <dbReference type="PROSITE-ProRule" id="PRU00076"/>
    </source>
</evidence>
<dbReference type="SUPFAM" id="SSF49899">
    <property type="entry name" value="Concanavalin A-like lectins/glucanases"/>
    <property type="match status" value="2"/>
</dbReference>
<accession>R7UIL2</accession>
<feature type="compositionally biased region" description="Acidic residues" evidence="3">
    <location>
        <begin position="99"/>
        <end position="111"/>
    </location>
</feature>
<feature type="non-terminal residue" evidence="7">
    <location>
        <position position="589"/>
    </location>
</feature>
<feature type="domain" description="EGF-like" evidence="6">
    <location>
        <begin position="472"/>
        <end position="509"/>
    </location>
</feature>
<evidence type="ECO:0000259" key="5">
    <source>
        <dbReference type="PROSITE" id="PS50025"/>
    </source>
</evidence>
<feature type="domain" description="Laminin G" evidence="5">
    <location>
        <begin position="292"/>
        <end position="471"/>
    </location>
</feature>
<dbReference type="InterPro" id="IPR050372">
    <property type="entry name" value="Neurexin-related_CASP"/>
</dbReference>
<reference evidence="8" key="3">
    <citation type="submission" date="2015-06" db="UniProtKB">
        <authorList>
            <consortium name="EnsemblMetazoa"/>
        </authorList>
    </citation>
    <scope>IDENTIFICATION</scope>
</reference>
<dbReference type="InterPro" id="IPR001791">
    <property type="entry name" value="Laminin_G"/>
</dbReference>
<dbReference type="AlphaFoldDB" id="R7UIL2"/>
<dbReference type="InterPro" id="IPR013320">
    <property type="entry name" value="ConA-like_dom_sf"/>
</dbReference>
<dbReference type="SMART" id="SM00181">
    <property type="entry name" value="EGF"/>
    <property type="match status" value="2"/>
</dbReference>
<comment type="caution">
    <text evidence="2">Lacks conserved residue(s) required for the propagation of feature annotation.</text>
</comment>
<dbReference type="CDD" id="cd00110">
    <property type="entry name" value="LamG"/>
    <property type="match status" value="2"/>
</dbReference>
<dbReference type="GO" id="GO:0016020">
    <property type="term" value="C:membrane"/>
    <property type="evidence" value="ECO:0007669"/>
    <property type="project" value="UniProtKB-SubCell"/>
</dbReference>
<keyword evidence="4" id="KW-0732">Signal</keyword>
<dbReference type="Pfam" id="PF00008">
    <property type="entry name" value="EGF"/>
    <property type="match status" value="2"/>
</dbReference>
<keyword evidence="1 2" id="KW-1015">Disulfide bond</keyword>
<sequence length="589" mass="65418">MRLELIRILCSFLIAPWLPSQGLYSLCFVLEQSTRRYCVCSRLPLTSLVESKGSSEHTLLELLDPPPCAISSITDASNLAKSELENAEQQVEDIKTSSGDDDDDNDDDQDQVMDDDYLKQIEVKSLIPNGEETVSTTQKTDAVNSVSLDEQPVPEGQDIEDEINNLMDKNKRNYYYYNKDKPKNREKGKNRKLKAGKTGRKGRKKGKGRKQRQKQKQETAQADAGLTSNNIIDYDDELTSTTTEKPRRIYHSCAELQCKSGGKCVPDELRGGFRCQCLLGTSGDLCDRELMVKYPKFMGTGYLAFPVLRGAFKEFKISIEFRPDVANGLLLFSGEHPSARSDFFSVSLIDGYAEFRFDCGTGAGILRTDNTVKLGEWNTVTLHRSDYHGWIQLNDGSPKKGRSKGVFSRITFREDLFLGGYSNASLIGDRVGMQWGFVGCVHRLEVNGRVYDMRKGPFVGDAVHGVDVGECSNSVCDNTKCLNGGTCAAESADSAVCLCPVGTDGDHCETRIDIHVPSFSGQSYLQFFGLRRTVLSFIEVEVVFKPASGDGLIFYNGYTTDRTGDFISLALRRGFVEFRFDLGTGPAII</sequence>
<feature type="domain" description="EGF-like" evidence="6">
    <location>
        <begin position="249"/>
        <end position="287"/>
    </location>
</feature>
<dbReference type="Gene3D" id="2.10.25.10">
    <property type="entry name" value="Laminin"/>
    <property type="match status" value="2"/>
</dbReference>
<evidence type="ECO:0000313" key="7">
    <source>
        <dbReference type="EMBL" id="ELU03107.1"/>
    </source>
</evidence>
<name>R7UIL2_CAPTE</name>
<evidence type="ECO:0008006" key="10">
    <source>
        <dbReference type="Google" id="ProtNLM"/>
    </source>
</evidence>
<feature type="signal peptide" evidence="4">
    <location>
        <begin position="1"/>
        <end position="22"/>
    </location>
</feature>
<evidence type="ECO:0000256" key="1">
    <source>
        <dbReference type="ARBA" id="ARBA00023157"/>
    </source>
</evidence>
<dbReference type="STRING" id="283909.R7UIL2"/>
<dbReference type="PANTHER" id="PTHR15036:SF85">
    <property type="entry name" value="SP2353, ISOFORM A"/>
    <property type="match status" value="1"/>
</dbReference>
<evidence type="ECO:0000256" key="4">
    <source>
        <dbReference type="SAM" id="SignalP"/>
    </source>
</evidence>
<feature type="disulfide bond" evidence="2">
    <location>
        <begin position="277"/>
        <end position="286"/>
    </location>
</feature>
<dbReference type="EMBL" id="KB303457">
    <property type="protein sequence ID" value="ELU03107.1"/>
    <property type="molecule type" value="Genomic_DNA"/>
</dbReference>
<dbReference type="OrthoDB" id="10014052at2759"/>